<dbReference type="InterPro" id="IPR018711">
    <property type="entry name" value="NAGPA"/>
</dbReference>
<dbReference type="Pfam" id="PF23106">
    <property type="entry name" value="EGF_Teneurin"/>
    <property type="match status" value="1"/>
</dbReference>
<feature type="transmembrane region" description="Helical" evidence="1">
    <location>
        <begin position="20"/>
        <end position="38"/>
    </location>
</feature>
<accession>A0ABQ9EHA2</accession>
<proteinExistence type="predicted"/>
<dbReference type="PANTHER" id="PTHR40446:SF2">
    <property type="entry name" value="N-ACETYLGLUCOSAMINE-1-PHOSPHODIESTER ALPHA-N-ACETYLGLUCOSAMINIDASE"/>
    <property type="match status" value="1"/>
</dbReference>
<comment type="caution">
    <text evidence="3">The sequence shown here is derived from an EMBL/GenBank/DDBJ whole genome shotgun (WGS) entry which is preliminary data.</text>
</comment>
<feature type="transmembrane region" description="Helical" evidence="1">
    <location>
        <begin position="425"/>
        <end position="449"/>
    </location>
</feature>
<dbReference type="PROSITE" id="PS00022">
    <property type="entry name" value="EGF_1"/>
    <property type="match status" value="1"/>
</dbReference>
<organism evidence="3 4">
    <name type="scientific">Tegillarca granosa</name>
    <name type="common">Malaysian cockle</name>
    <name type="synonym">Anadara granosa</name>
    <dbReference type="NCBI Taxonomy" id="220873"/>
    <lineage>
        <taxon>Eukaryota</taxon>
        <taxon>Metazoa</taxon>
        <taxon>Spiralia</taxon>
        <taxon>Lophotrochozoa</taxon>
        <taxon>Mollusca</taxon>
        <taxon>Bivalvia</taxon>
        <taxon>Autobranchia</taxon>
        <taxon>Pteriomorphia</taxon>
        <taxon>Arcoida</taxon>
        <taxon>Arcoidea</taxon>
        <taxon>Arcidae</taxon>
        <taxon>Tegillarca</taxon>
    </lineage>
</organism>
<dbReference type="PANTHER" id="PTHR40446">
    <property type="entry name" value="N-ACETYLGLUCOSAMINE-1-PHOSPHODIESTER ALPHA-N-ACETYLGLUCOSAMINIDASE"/>
    <property type="match status" value="1"/>
</dbReference>
<gene>
    <name evidence="3" type="ORF">KUTeg_019201</name>
</gene>
<dbReference type="Gene3D" id="2.10.25.10">
    <property type="entry name" value="Laminin"/>
    <property type="match status" value="1"/>
</dbReference>
<name>A0ABQ9EHA2_TEGGR</name>
<evidence type="ECO:0000313" key="3">
    <source>
        <dbReference type="EMBL" id="KAJ8302805.1"/>
    </source>
</evidence>
<evidence type="ECO:0000259" key="2">
    <source>
        <dbReference type="PROSITE" id="PS00022"/>
    </source>
</evidence>
<evidence type="ECO:0000256" key="1">
    <source>
        <dbReference type="SAM" id="Phobius"/>
    </source>
</evidence>
<protein>
    <recommendedName>
        <fullName evidence="2">EGF-like domain-containing protein</fullName>
    </recommendedName>
</protein>
<evidence type="ECO:0000313" key="4">
    <source>
        <dbReference type="Proteomes" id="UP001217089"/>
    </source>
</evidence>
<reference evidence="3 4" key="1">
    <citation type="submission" date="2022-12" db="EMBL/GenBank/DDBJ databases">
        <title>Chromosome-level genome of Tegillarca granosa.</title>
        <authorList>
            <person name="Kim J."/>
        </authorList>
    </citation>
    <scope>NUCLEOTIDE SEQUENCE [LARGE SCALE GENOMIC DNA]</scope>
    <source>
        <strain evidence="3">Teg-2019</strain>
        <tissue evidence="3">Adductor muscle</tissue>
    </source>
</reference>
<dbReference type="EMBL" id="JARBDR010000917">
    <property type="protein sequence ID" value="KAJ8302805.1"/>
    <property type="molecule type" value="Genomic_DNA"/>
</dbReference>
<sequence>MHADEFCFKEEKDTALTKGLFCLIYLLFLTILYIQISFEDSLEGMDILQPYSGHHGPKHRTHRQVRECQHVRYGNKTHSKPLAHGYHDNHLTLPLVTTKQFIKEVGTFYTNKRDILVHMSVVNNPTKTVAILEPGHPGSCQDGQADRATVMETAKQKSCIVAVNAGFFNTHNGACLGNIVADGRLVQDSGGIQNVHFGITDDGYLYFGYLSQINLVSENFVQLAGGVIWIIRDGQIYLKESIDIECSDTEETGTVQRFANVLSARTVVGNNKEGQLLILQVDGRTHHRGSDDKRFNCARNVSTVLCVYEPECNPPDCSNHGTCVLGQCHCDGYWTGLKCDTLKCPNDCSDHGRCTSVCPAGYYGFKCKSLCLCNAGCPCHPVTGSCNFTHLDPVLQEAGSCYAKKVIKSQHLVPDRSEEYRIIQISLICLSTVAAISMIFNVILLYKLFTSKHSKRHKKYRRLPASKPKQKSFKRISSSEELSSFSDFPMKETSFNSTTHCIFVYTVKYIAKYILYILIPIYTPIILQNLFFHILIHIKNNVDLTKYRLFRGIYFNDIHLYYLQ</sequence>
<keyword evidence="1" id="KW-0472">Membrane</keyword>
<feature type="transmembrane region" description="Helical" evidence="1">
    <location>
        <begin position="513"/>
        <end position="536"/>
    </location>
</feature>
<dbReference type="Pfam" id="PF09992">
    <property type="entry name" value="NAGPA"/>
    <property type="match status" value="1"/>
</dbReference>
<dbReference type="Proteomes" id="UP001217089">
    <property type="component" value="Unassembled WGS sequence"/>
</dbReference>
<keyword evidence="4" id="KW-1185">Reference proteome</keyword>
<keyword evidence="1" id="KW-1133">Transmembrane helix</keyword>
<keyword evidence="1" id="KW-0812">Transmembrane</keyword>
<feature type="domain" description="EGF-like" evidence="2">
    <location>
        <begin position="328"/>
        <end position="339"/>
    </location>
</feature>
<dbReference type="InterPro" id="IPR000742">
    <property type="entry name" value="EGF"/>
</dbReference>